<protein>
    <submittedName>
        <fullName evidence="9">Uncharacterized protein</fullName>
    </submittedName>
</protein>
<dbReference type="GO" id="GO:0016787">
    <property type="term" value="F:hydrolase activity"/>
    <property type="evidence" value="ECO:0007669"/>
    <property type="project" value="UniProtKB-KW"/>
</dbReference>
<evidence type="ECO:0000256" key="6">
    <source>
        <dbReference type="ARBA" id="ARBA00022759"/>
    </source>
</evidence>
<keyword evidence="6" id="KW-0255">Endonuclease</keyword>
<dbReference type="InterPro" id="IPR036980">
    <property type="entry name" value="RNase_P/MRP_Rpp29_sf"/>
</dbReference>
<feature type="compositionally biased region" description="Basic residues" evidence="8">
    <location>
        <begin position="326"/>
        <end position="338"/>
    </location>
</feature>
<dbReference type="Pfam" id="PF01868">
    <property type="entry name" value="RNase_P-MRP_p29"/>
    <property type="match status" value="1"/>
</dbReference>
<dbReference type="InterPro" id="IPR023534">
    <property type="entry name" value="Rof/RNase_P-like"/>
</dbReference>
<evidence type="ECO:0000256" key="3">
    <source>
        <dbReference type="ARBA" id="ARBA00022490"/>
    </source>
</evidence>
<keyword evidence="5" id="KW-0540">Nuclease</keyword>
<evidence type="ECO:0000256" key="1">
    <source>
        <dbReference type="ARBA" id="ARBA00004123"/>
    </source>
</evidence>
<gene>
    <name evidence="9" type="ORF">CcaverHIS019_0403540</name>
</gene>
<comment type="similarity">
    <text evidence="2">Belongs to the eukaryotic/archaeal RNase P protein component 1 family.</text>
</comment>
<evidence type="ECO:0000256" key="7">
    <source>
        <dbReference type="ARBA" id="ARBA00022801"/>
    </source>
</evidence>
<sequence length="350" mass="36956">MSRLGATSGQSGAATPTSGAATPVTTDLYRPLAAQIQRTVNPAGSSTPSLASLLGLGVTTYSARLSGKNLLLTDIPSTGTTLVTGRKKNKGDPKALAETKAALAAAVAGKRRRGLGSVRKARAVTGNETRIEYALLLPLHYLHCRYMAQLLPLPPCPTTRPIPTPEAPASLGPSLLPGLSPEGLQSKLVKADLTGAKLRVRAARNASLTGVSGLVIEETAGSFRLLDQDGRVRVVPKDGAQFAISFPVYTPPEESEDVVADYAAFCGQCPAIEVDILGSSFVFRSGDRAGRKFRPAQGWGGSGWAEEWVQGEWSFLNGLGEAKPYTSRRARKRGKSRRKDPLVQGSLQVV</sequence>
<dbReference type="SUPFAM" id="SSF101744">
    <property type="entry name" value="Rof/RNase P subunit-like"/>
    <property type="match status" value="1"/>
</dbReference>
<dbReference type="GO" id="GO:0033204">
    <property type="term" value="F:ribonuclease P RNA binding"/>
    <property type="evidence" value="ECO:0007669"/>
    <property type="project" value="InterPro"/>
</dbReference>
<dbReference type="PANTHER" id="PTHR13348:SF0">
    <property type="entry name" value="RIBONUCLEASE P PROTEIN SUBUNIT P29"/>
    <property type="match status" value="1"/>
</dbReference>
<comment type="subcellular location">
    <subcellularLocation>
        <location evidence="1">Nucleus</location>
    </subcellularLocation>
</comment>
<keyword evidence="10" id="KW-1185">Reference proteome</keyword>
<dbReference type="EMBL" id="AP028215">
    <property type="protein sequence ID" value="BEI91534.1"/>
    <property type="molecule type" value="Genomic_DNA"/>
</dbReference>
<dbReference type="GO" id="GO:0006364">
    <property type="term" value="P:rRNA processing"/>
    <property type="evidence" value="ECO:0007669"/>
    <property type="project" value="TreeGrafter"/>
</dbReference>
<dbReference type="GO" id="GO:0000172">
    <property type="term" value="C:ribonuclease MRP complex"/>
    <property type="evidence" value="ECO:0007669"/>
    <property type="project" value="InterPro"/>
</dbReference>
<keyword evidence="4" id="KW-0819">tRNA processing</keyword>
<reference evidence="9" key="1">
    <citation type="journal article" date="2023" name="BMC Genomics">
        <title>Chromosome-level genome assemblies of Cutaneotrichosporon spp. (Trichosporonales, Basidiomycota) reveal imbalanced evolution between nucleotide sequences and chromosome synteny.</title>
        <authorList>
            <person name="Kobayashi Y."/>
            <person name="Kayamori A."/>
            <person name="Aoki K."/>
            <person name="Shiwa Y."/>
            <person name="Matsutani M."/>
            <person name="Fujita N."/>
            <person name="Sugita T."/>
            <person name="Iwasaki W."/>
            <person name="Tanaka N."/>
            <person name="Takashima M."/>
        </authorList>
    </citation>
    <scope>NUCLEOTIDE SEQUENCE</scope>
    <source>
        <strain evidence="9">HIS019</strain>
    </source>
</reference>
<name>A0AA48L3Z0_9TREE</name>
<dbReference type="RefSeq" id="XP_060456799.1">
    <property type="nucleotide sequence ID" value="XM_060600180.1"/>
</dbReference>
<dbReference type="PANTHER" id="PTHR13348">
    <property type="entry name" value="RIBONUCLEASE P SUBUNIT P29"/>
    <property type="match status" value="1"/>
</dbReference>
<dbReference type="GO" id="GO:0030677">
    <property type="term" value="C:ribonuclease P complex"/>
    <property type="evidence" value="ECO:0007669"/>
    <property type="project" value="InterPro"/>
</dbReference>
<dbReference type="KEGG" id="ccac:CcaHIS019_0403540"/>
<evidence type="ECO:0000256" key="8">
    <source>
        <dbReference type="SAM" id="MobiDB-lite"/>
    </source>
</evidence>
<feature type="region of interest" description="Disordered" evidence="8">
    <location>
        <begin position="325"/>
        <end position="350"/>
    </location>
</feature>
<evidence type="ECO:0000313" key="10">
    <source>
        <dbReference type="Proteomes" id="UP001233271"/>
    </source>
</evidence>
<dbReference type="Gene3D" id="2.30.30.210">
    <property type="entry name" value="Ribonuclease P/MRP, subunit p29"/>
    <property type="match status" value="1"/>
</dbReference>
<dbReference type="GO" id="GO:0004519">
    <property type="term" value="F:endonuclease activity"/>
    <property type="evidence" value="ECO:0007669"/>
    <property type="project" value="UniProtKB-KW"/>
</dbReference>
<dbReference type="GO" id="GO:0001682">
    <property type="term" value="P:tRNA 5'-leader removal"/>
    <property type="evidence" value="ECO:0007669"/>
    <property type="project" value="InterPro"/>
</dbReference>
<evidence type="ECO:0000313" key="9">
    <source>
        <dbReference type="EMBL" id="BEI91534.1"/>
    </source>
</evidence>
<dbReference type="InterPro" id="IPR023538">
    <property type="entry name" value="RNP1"/>
</dbReference>
<keyword evidence="3" id="KW-0963">Cytoplasm</keyword>
<accession>A0AA48L3Z0</accession>
<organism evidence="9 10">
    <name type="scientific">Cutaneotrichosporon cavernicola</name>
    <dbReference type="NCBI Taxonomy" id="279322"/>
    <lineage>
        <taxon>Eukaryota</taxon>
        <taxon>Fungi</taxon>
        <taxon>Dikarya</taxon>
        <taxon>Basidiomycota</taxon>
        <taxon>Agaricomycotina</taxon>
        <taxon>Tremellomycetes</taxon>
        <taxon>Trichosporonales</taxon>
        <taxon>Trichosporonaceae</taxon>
        <taxon>Cutaneotrichosporon</taxon>
    </lineage>
</organism>
<evidence type="ECO:0000256" key="4">
    <source>
        <dbReference type="ARBA" id="ARBA00022694"/>
    </source>
</evidence>
<proteinExistence type="inferred from homology"/>
<dbReference type="GeneID" id="85495404"/>
<dbReference type="AlphaFoldDB" id="A0AA48L3Z0"/>
<dbReference type="GO" id="GO:0005634">
    <property type="term" value="C:nucleus"/>
    <property type="evidence" value="ECO:0007669"/>
    <property type="project" value="UniProtKB-SubCell"/>
</dbReference>
<dbReference type="InterPro" id="IPR002730">
    <property type="entry name" value="Rpp29/RNP1"/>
</dbReference>
<dbReference type="InterPro" id="IPR016848">
    <property type="entry name" value="RNase_P/MRP_Rpp29-subunit"/>
</dbReference>
<evidence type="ECO:0000256" key="2">
    <source>
        <dbReference type="ARBA" id="ARBA00006181"/>
    </source>
</evidence>
<feature type="region of interest" description="Disordered" evidence="8">
    <location>
        <begin position="1"/>
        <end position="23"/>
    </location>
</feature>
<dbReference type="SMART" id="SM00538">
    <property type="entry name" value="POP4"/>
    <property type="match status" value="1"/>
</dbReference>
<keyword evidence="7" id="KW-0378">Hydrolase</keyword>
<evidence type="ECO:0000256" key="5">
    <source>
        <dbReference type="ARBA" id="ARBA00022722"/>
    </source>
</evidence>
<dbReference type="Proteomes" id="UP001233271">
    <property type="component" value="Chromosome 4"/>
</dbReference>
<dbReference type="HAMAP" id="MF_00754">
    <property type="entry name" value="RNase_P_1"/>
    <property type="match status" value="1"/>
</dbReference>